<dbReference type="SUPFAM" id="SSF51569">
    <property type="entry name" value="Aldolase"/>
    <property type="match status" value="1"/>
</dbReference>
<comment type="pathway">
    <text evidence="2 8">Metabolic intermediate biosynthesis; chorismate biosynthesis; chorismate from D-erythrose 4-phosphate and phosphoenolpyruvate: step 1/7.</text>
</comment>
<name>A0A8I0ALC4_9FIRM</name>
<dbReference type="InterPro" id="IPR013785">
    <property type="entry name" value="Aldolase_TIM"/>
</dbReference>
<dbReference type="Gene3D" id="3.20.20.70">
    <property type="entry name" value="Aldolase class I"/>
    <property type="match status" value="1"/>
</dbReference>
<evidence type="ECO:0000256" key="5">
    <source>
        <dbReference type="ARBA" id="ARBA00022679"/>
    </source>
</evidence>
<dbReference type="AlphaFoldDB" id="A0A8I0ALC4"/>
<evidence type="ECO:0000256" key="4">
    <source>
        <dbReference type="ARBA" id="ARBA00022605"/>
    </source>
</evidence>
<evidence type="ECO:0000313" key="10">
    <source>
        <dbReference type="EMBL" id="MBC5652351.1"/>
    </source>
</evidence>
<dbReference type="RefSeq" id="WP_021925504.1">
    <property type="nucleotide sequence ID" value="NZ_JACOOT010000035.1"/>
</dbReference>
<dbReference type="GO" id="GO:0008652">
    <property type="term" value="P:amino acid biosynthetic process"/>
    <property type="evidence" value="ECO:0007669"/>
    <property type="project" value="UniProtKB-KW"/>
</dbReference>
<dbReference type="PANTHER" id="PTHR21225">
    <property type="entry name" value="PHOSPHO-2-DEHYDRO-3-DEOXYHEPTONATE ALDOLASE DAHP SYNTHETASE"/>
    <property type="match status" value="1"/>
</dbReference>
<dbReference type="InterPro" id="IPR006218">
    <property type="entry name" value="DAHP1/KDSA"/>
</dbReference>
<evidence type="ECO:0000256" key="6">
    <source>
        <dbReference type="ARBA" id="ARBA00023141"/>
    </source>
</evidence>
<dbReference type="InterPro" id="IPR006219">
    <property type="entry name" value="DAHP_synth_1"/>
</dbReference>
<dbReference type="PANTHER" id="PTHR21225:SF12">
    <property type="entry name" value="PHOSPHO-2-DEHYDRO-3-DEOXYHEPTONATE ALDOLASE, TYROSINE-INHIBITED"/>
    <property type="match status" value="1"/>
</dbReference>
<dbReference type="GO" id="GO:0003849">
    <property type="term" value="F:3-deoxy-7-phosphoheptulonate synthase activity"/>
    <property type="evidence" value="ECO:0007669"/>
    <property type="project" value="UniProtKB-EC"/>
</dbReference>
<reference evidence="10 11" key="1">
    <citation type="submission" date="2020-08" db="EMBL/GenBank/DDBJ databases">
        <title>Genome public.</title>
        <authorList>
            <person name="Liu C."/>
            <person name="Sun Q."/>
        </authorList>
    </citation>
    <scope>NUCLEOTIDE SEQUENCE [LARGE SCALE GENOMIC DNA]</scope>
    <source>
        <strain evidence="10 11">BX17</strain>
    </source>
</reference>
<feature type="domain" description="DAHP synthetase I/KDSA" evidence="9">
    <location>
        <begin position="32"/>
        <end position="335"/>
    </location>
</feature>
<evidence type="ECO:0000259" key="9">
    <source>
        <dbReference type="Pfam" id="PF00793"/>
    </source>
</evidence>
<dbReference type="EMBL" id="JACOOT010000035">
    <property type="protein sequence ID" value="MBC5652351.1"/>
    <property type="molecule type" value="Genomic_DNA"/>
</dbReference>
<organism evidence="10 11">
    <name type="scientific">Blautia segnis</name>
    <dbReference type="NCBI Taxonomy" id="2763030"/>
    <lineage>
        <taxon>Bacteria</taxon>
        <taxon>Bacillati</taxon>
        <taxon>Bacillota</taxon>
        <taxon>Clostridia</taxon>
        <taxon>Lachnospirales</taxon>
        <taxon>Lachnospiraceae</taxon>
        <taxon>Blautia</taxon>
    </lineage>
</organism>
<dbReference type="Proteomes" id="UP000652847">
    <property type="component" value="Unassembled WGS sequence"/>
</dbReference>
<evidence type="ECO:0000256" key="2">
    <source>
        <dbReference type="ARBA" id="ARBA00004688"/>
    </source>
</evidence>
<comment type="similarity">
    <text evidence="3 8">Belongs to the class-I DAHP synthase family.</text>
</comment>
<comment type="function">
    <text evidence="1 8">Stereospecific condensation of phosphoenolpyruvate (PEP) and D-erythrose-4-phosphate (E4P) giving rise to 3-deoxy-D-arabino-heptulosonate-7-phosphate (DAHP).</text>
</comment>
<dbReference type="GO" id="GO:0009423">
    <property type="term" value="P:chorismate biosynthetic process"/>
    <property type="evidence" value="ECO:0007669"/>
    <property type="project" value="UniProtKB-UniPathway"/>
</dbReference>
<protein>
    <recommendedName>
        <fullName evidence="8">Phospho-2-dehydro-3-deoxyheptonate aldolase</fullName>
        <ecNumber evidence="8">2.5.1.54</ecNumber>
    </recommendedName>
</protein>
<dbReference type="EC" id="2.5.1.54" evidence="8"/>
<keyword evidence="4 8" id="KW-0028">Amino-acid biosynthesis</keyword>
<keyword evidence="5 8" id="KW-0808">Transferase</keyword>
<dbReference type="GO" id="GO:0009073">
    <property type="term" value="P:aromatic amino acid family biosynthetic process"/>
    <property type="evidence" value="ECO:0007669"/>
    <property type="project" value="UniProtKB-KW"/>
</dbReference>
<dbReference type="NCBIfam" id="TIGR00034">
    <property type="entry name" value="aroFGH"/>
    <property type="match status" value="1"/>
</dbReference>
<keyword evidence="6 8" id="KW-0057">Aromatic amino acid biosynthesis</keyword>
<evidence type="ECO:0000256" key="8">
    <source>
        <dbReference type="PIRNR" id="PIRNR001361"/>
    </source>
</evidence>
<comment type="catalytic activity">
    <reaction evidence="7 8">
        <text>D-erythrose 4-phosphate + phosphoenolpyruvate + H2O = 7-phospho-2-dehydro-3-deoxy-D-arabino-heptonate + phosphate</text>
        <dbReference type="Rhea" id="RHEA:14717"/>
        <dbReference type="ChEBI" id="CHEBI:15377"/>
        <dbReference type="ChEBI" id="CHEBI:16897"/>
        <dbReference type="ChEBI" id="CHEBI:43474"/>
        <dbReference type="ChEBI" id="CHEBI:58394"/>
        <dbReference type="ChEBI" id="CHEBI:58702"/>
        <dbReference type="EC" id="2.5.1.54"/>
    </reaction>
</comment>
<sequence>MGFEFIKKLPTPDEIRNQYPIDAKIKALKEKRDQEIRDVFTGKSDKFLAIIGPCSADNEDAVCDYLLRLRKVQDKIADKVLIIPRVYTNKPRTTGEGYKGMVHQPDPEKKPNMLAGLVAIRKMHIRAIEESEFTCADEMLYPENWRYLSDLLSYVAVGARSVEDQQHRLTVSGMDVPAGMKNPTSGDYSVMLNSVVAAQGSHTFIYRGWEVETTGNELTHTILRGAVNKHGEAIPNYHYEDLRLLFEKYSAKNLKNMATIVDTNHSNSNKQYEQQIRIAKEVLHSRQVDSDVHGLVKGLMIESYIEPGNQKIGPNHVYGKSITDACLGWDESEKLLYTIAEMC</sequence>
<keyword evidence="11" id="KW-1185">Reference proteome</keyword>
<evidence type="ECO:0000256" key="7">
    <source>
        <dbReference type="ARBA" id="ARBA00047508"/>
    </source>
</evidence>
<gene>
    <name evidence="10" type="ORF">H8S54_14885</name>
</gene>
<accession>A0A8I0ALC4</accession>
<evidence type="ECO:0000256" key="1">
    <source>
        <dbReference type="ARBA" id="ARBA00003726"/>
    </source>
</evidence>
<dbReference type="GO" id="GO:0005737">
    <property type="term" value="C:cytoplasm"/>
    <property type="evidence" value="ECO:0007669"/>
    <property type="project" value="TreeGrafter"/>
</dbReference>
<dbReference type="UniPathway" id="UPA00053">
    <property type="reaction ID" value="UER00084"/>
</dbReference>
<evidence type="ECO:0000313" key="11">
    <source>
        <dbReference type="Proteomes" id="UP000652847"/>
    </source>
</evidence>
<dbReference type="Pfam" id="PF00793">
    <property type="entry name" value="DAHP_synth_1"/>
    <property type="match status" value="1"/>
</dbReference>
<evidence type="ECO:0000256" key="3">
    <source>
        <dbReference type="ARBA" id="ARBA00007985"/>
    </source>
</evidence>
<proteinExistence type="inferred from homology"/>
<dbReference type="PIRSF" id="PIRSF001361">
    <property type="entry name" value="DAHP_synthase"/>
    <property type="match status" value="1"/>
</dbReference>
<comment type="caution">
    <text evidence="10">The sequence shown here is derived from an EMBL/GenBank/DDBJ whole genome shotgun (WGS) entry which is preliminary data.</text>
</comment>